<dbReference type="RefSeq" id="WP_119853667.1">
    <property type="nucleotide sequence ID" value="NZ_QYSE01000004.1"/>
</dbReference>
<name>A0A3A3EHJ9_9GAMM</name>
<feature type="chain" id="PRO_5017467742" evidence="1">
    <location>
        <begin position="19"/>
        <end position="131"/>
    </location>
</feature>
<accession>A0A3A3EHJ9</accession>
<dbReference type="Proteomes" id="UP000265938">
    <property type="component" value="Unassembled WGS sequence"/>
</dbReference>
<dbReference type="Pfam" id="PF13211">
    <property type="entry name" value="DUF4019"/>
    <property type="match status" value="1"/>
</dbReference>
<keyword evidence="1" id="KW-0732">Signal</keyword>
<evidence type="ECO:0000313" key="2">
    <source>
        <dbReference type="EMBL" id="RJF33923.1"/>
    </source>
</evidence>
<protein>
    <submittedName>
        <fullName evidence="2">DUF4019 domain-containing protein</fullName>
    </submittedName>
</protein>
<dbReference type="InterPro" id="IPR025091">
    <property type="entry name" value="DUF4019"/>
</dbReference>
<sequence>MRKTLLLIIFLSCFCAHAEELEVIHRAKCWLALIDNGQYQQSWQQADSLFKQTMPQSNWSKALKQVRVPLGKVVLRKNLSLMNYDSLPGTPDGEYVIIQFQSQFMNKDHAVETVSLSKSSGQWQPIGYFIN</sequence>
<proteinExistence type="predicted"/>
<evidence type="ECO:0000313" key="3">
    <source>
        <dbReference type="Proteomes" id="UP000265938"/>
    </source>
</evidence>
<dbReference type="EMBL" id="QYSE01000004">
    <property type="protein sequence ID" value="RJF33923.1"/>
    <property type="molecule type" value="Genomic_DNA"/>
</dbReference>
<reference evidence="2 3" key="1">
    <citation type="submission" date="2018-09" db="EMBL/GenBank/DDBJ databases">
        <title>Identification of marine bacteria producing industrial enzymes.</title>
        <authorList>
            <person name="Cheng T.H."/>
            <person name="Saidin J."/>
            <person name="Muhd D.D."/>
            <person name="Isa M.N.M."/>
            <person name="Bakar M.F.A."/>
            <person name="Ismail N."/>
        </authorList>
    </citation>
    <scope>NUCLEOTIDE SEQUENCE [LARGE SCALE GENOMIC DNA]</scope>
    <source>
        <strain evidence="2 3">MNAD 1.6</strain>
    </source>
</reference>
<dbReference type="AlphaFoldDB" id="A0A3A3EHJ9"/>
<feature type="signal peptide" evidence="1">
    <location>
        <begin position="1"/>
        <end position="18"/>
    </location>
</feature>
<evidence type="ECO:0000256" key="1">
    <source>
        <dbReference type="SAM" id="SignalP"/>
    </source>
</evidence>
<organism evidence="2 3">
    <name type="scientific">Pseudoalteromonas gelatinilytica</name>
    <dbReference type="NCBI Taxonomy" id="1703256"/>
    <lineage>
        <taxon>Bacteria</taxon>
        <taxon>Pseudomonadati</taxon>
        <taxon>Pseudomonadota</taxon>
        <taxon>Gammaproteobacteria</taxon>
        <taxon>Alteromonadales</taxon>
        <taxon>Pseudoalteromonadaceae</taxon>
        <taxon>Pseudoalteromonas</taxon>
    </lineage>
</organism>
<comment type="caution">
    <text evidence="2">The sequence shown here is derived from an EMBL/GenBank/DDBJ whole genome shotgun (WGS) entry which is preliminary data.</text>
</comment>
<gene>
    <name evidence="2" type="ORF">D4741_15730</name>
</gene>